<evidence type="ECO:0000313" key="3">
    <source>
        <dbReference type="Proteomes" id="UP000320421"/>
    </source>
</evidence>
<dbReference type="SUPFAM" id="SSF49464">
    <property type="entry name" value="Carboxypeptidase regulatory domain-like"/>
    <property type="match status" value="1"/>
</dbReference>
<keyword evidence="3" id="KW-1185">Reference proteome</keyword>
<organism evidence="2 3">
    <name type="scientific">Gimesia chilikensis</name>
    <dbReference type="NCBI Taxonomy" id="2605989"/>
    <lineage>
        <taxon>Bacteria</taxon>
        <taxon>Pseudomonadati</taxon>
        <taxon>Planctomycetota</taxon>
        <taxon>Planctomycetia</taxon>
        <taxon>Planctomycetales</taxon>
        <taxon>Planctomycetaceae</taxon>
        <taxon>Gimesia</taxon>
    </lineage>
</organism>
<dbReference type="Gene3D" id="2.60.40.1120">
    <property type="entry name" value="Carboxypeptidase-like, regulatory domain"/>
    <property type="match status" value="1"/>
</dbReference>
<evidence type="ECO:0000256" key="1">
    <source>
        <dbReference type="SAM" id="MobiDB-lite"/>
    </source>
</evidence>
<gene>
    <name evidence="2" type="ORF">HG66A1_23030</name>
</gene>
<sequence length="151" mass="15887">MTSFKQNKIQNIFKVTLLTLSLAITGCGGGAGDQPDLGLVKGTVTFEGSPLAGASVTFMPDSGRPASATTDASGNYELVYIRDTKGCKIGHNKVMITSVVEGGNEMESEGDDAAPAEATKEKLPSKYNTNTELEADVKAGENTFDFELKKS</sequence>
<dbReference type="Proteomes" id="UP000320421">
    <property type="component" value="Chromosome"/>
</dbReference>
<name>A0A517PMA8_9PLAN</name>
<evidence type="ECO:0000313" key="2">
    <source>
        <dbReference type="EMBL" id="QDT20517.1"/>
    </source>
</evidence>
<dbReference type="EMBL" id="CP036266">
    <property type="protein sequence ID" value="QDT20517.1"/>
    <property type="molecule type" value="Genomic_DNA"/>
</dbReference>
<reference evidence="2 3" key="1">
    <citation type="submission" date="2019-02" db="EMBL/GenBank/DDBJ databases">
        <title>Deep-cultivation of Planctomycetes and their phenomic and genomic characterization uncovers novel biology.</title>
        <authorList>
            <person name="Wiegand S."/>
            <person name="Jogler M."/>
            <person name="Boedeker C."/>
            <person name="Pinto D."/>
            <person name="Vollmers J."/>
            <person name="Rivas-Marin E."/>
            <person name="Kohn T."/>
            <person name="Peeters S.H."/>
            <person name="Heuer A."/>
            <person name="Rast P."/>
            <person name="Oberbeckmann S."/>
            <person name="Bunk B."/>
            <person name="Jeske O."/>
            <person name="Meyerdierks A."/>
            <person name="Storesund J.E."/>
            <person name="Kallscheuer N."/>
            <person name="Luecker S."/>
            <person name="Lage O.M."/>
            <person name="Pohl T."/>
            <person name="Merkel B.J."/>
            <person name="Hornburger P."/>
            <person name="Mueller R.-W."/>
            <person name="Bruemmer F."/>
            <person name="Labrenz M."/>
            <person name="Spormann A.M."/>
            <person name="Op den Camp H."/>
            <person name="Overmann J."/>
            <person name="Amann R."/>
            <person name="Jetten M.S.M."/>
            <person name="Mascher T."/>
            <person name="Medema M.H."/>
            <person name="Devos D.P."/>
            <person name="Kaster A.-K."/>
            <person name="Ovreas L."/>
            <person name="Rohde M."/>
            <person name="Galperin M.Y."/>
            <person name="Jogler C."/>
        </authorList>
    </citation>
    <scope>NUCLEOTIDE SEQUENCE [LARGE SCALE GENOMIC DNA]</scope>
    <source>
        <strain evidence="2 3">HG66A1</strain>
    </source>
</reference>
<dbReference type="InterPro" id="IPR008969">
    <property type="entry name" value="CarboxyPept-like_regulatory"/>
</dbReference>
<feature type="compositionally biased region" description="Acidic residues" evidence="1">
    <location>
        <begin position="104"/>
        <end position="114"/>
    </location>
</feature>
<protein>
    <recommendedName>
        <fullName evidence="4">Carboxypeptidase regulatory-like domain-containing protein</fullName>
    </recommendedName>
</protein>
<dbReference type="OrthoDB" id="275291at2"/>
<feature type="region of interest" description="Disordered" evidence="1">
    <location>
        <begin position="102"/>
        <end position="132"/>
    </location>
</feature>
<accession>A0A517PMA8</accession>
<dbReference type="PROSITE" id="PS51257">
    <property type="entry name" value="PROKAR_LIPOPROTEIN"/>
    <property type="match status" value="1"/>
</dbReference>
<dbReference type="AlphaFoldDB" id="A0A517PMA8"/>
<proteinExistence type="predicted"/>
<evidence type="ECO:0008006" key="4">
    <source>
        <dbReference type="Google" id="ProtNLM"/>
    </source>
</evidence>
<dbReference type="RefSeq" id="WP_145183444.1">
    <property type="nucleotide sequence ID" value="NZ_CP036266.1"/>
</dbReference>